<evidence type="ECO:0000256" key="4">
    <source>
        <dbReference type="ARBA" id="ARBA00023082"/>
    </source>
</evidence>
<dbReference type="PANTHER" id="PTHR30173:SF43">
    <property type="entry name" value="ECF RNA POLYMERASE SIGMA FACTOR SIGI-RELATED"/>
    <property type="match status" value="1"/>
</dbReference>
<dbReference type="InterPro" id="IPR032710">
    <property type="entry name" value="NTF2-like_dom_sf"/>
</dbReference>
<comment type="similarity">
    <text evidence="1">Belongs to the sigma-70 factor family. ECF subfamily.</text>
</comment>
<dbReference type="Proteomes" id="UP001597168">
    <property type="component" value="Unassembled WGS sequence"/>
</dbReference>
<gene>
    <name evidence="9" type="primary">sigJ</name>
    <name evidence="9" type="ORF">ACFQ3T_11290</name>
</gene>
<evidence type="ECO:0000256" key="3">
    <source>
        <dbReference type="ARBA" id="ARBA00023015"/>
    </source>
</evidence>
<feature type="compositionally biased region" description="Low complexity" evidence="6">
    <location>
        <begin position="17"/>
        <end position="27"/>
    </location>
</feature>
<reference evidence="10" key="1">
    <citation type="journal article" date="2019" name="Int. J. Syst. Evol. Microbiol.">
        <title>The Global Catalogue of Microorganisms (GCM) 10K type strain sequencing project: providing services to taxonomists for standard genome sequencing and annotation.</title>
        <authorList>
            <consortium name="The Broad Institute Genomics Platform"/>
            <consortium name="The Broad Institute Genome Sequencing Center for Infectious Disease"/>
            <person name="Wu L."/>
            <person name="Ma J."/>
        </authorList>
    </citation>
    <scope>NUCLEOTIDE SEQUENCE [LARGE SCALE GENOMIC DNA]</scope>
    <source>
        <strain evidence="10">CCUG 60214</strain>
    </source>
</reference>
<feature type="region of interest" description="Disordered" evidence="6">
    <location>
        <begin position="1"/>
        <end position="27"/>
    </location>
</feature>
<sequence>MSDHADPDQADRDHTGAEPADADAPASERLVELADEYTRIRPRLVGVAYSLVGTLAEAQDVVSDCWLRLAAADEQEPVRDVEAWAVVAVARRALDVLRSARVQRVDYVGPWLPEPLVDGADDPADRVTLDDAVSFALMIVLETLTPAERTTWVLHEVFGMTFPEVAEVVGRSPAAVRQLAVRARAHVAAGAPRVDVETAEHRRAVDAFVRAVGEGDLSGLLAVLDPDVLLTSDGGGLVGVARRPVLGADRVAHFLTGVRRKLVEERIVPLTVNGGPGFAALTDAATRFVGSFTVHNGLVTRVDIVAAPDKLPRELGL</sequence>
<dbReference type="Pfam" id="PF08281">
    <property type="entry name" value="Sigma70_r4_2"/>
    <property type="match status" value="1"/>
</dbReference>
<dbReference type="SUPFAM" id="SSF88946">
    <property type="entry name" value="Sigma2 domain of RNA polymerase sigma factors"/>
    <property type="match status" value="1"/>
</dbReference>
<comment type="subunit">
    <text evidence="2">Interacts transiently with the RNA polymerase catalytic core formed by RpoA, RpoB, RpoC and RpoZ (2 alpha, 1 beta, 1 beta' and 1 omega subunit) to form the RNA polymerase holoenzyme that can initiate transcription.</text>
</comment>
<dbReference type="SUPFAM" id="SSF88659">
    <property type="entry name" value="Sigma3 and sigma4 domains of RNA polymerase sigma factors"/>
    <property type="match status" value="1"/>
</dbReference>
<evidence type="ECO:0000256" key="5">
    <source>
        <dbReference type="ARBA" id="ARBA00023163"/>
    </source>
</evidence>
<dbReference type="EMBL" id="JBHTLK010000044">
    <property type="protein sequence ID" value="MFD1147711.1"/>
    <property type="molecule type" value="Genomic_DNA"/>
</dbReference>
<feature type="domain" description="RNA polymerase sigma-70 region 2" evidence="7">
    <location>
        <begin position="37"/>
        <end position="101"/>
    </location>
</feature>
<dbReference type="SUPFAM" id="SSF54427">
    <property type="entry name" value="NTF2-like"/>
    <property type="match status" value="1"/>
</dbReference>
<dbReference type="Gene3D" id="1.10.1740.10">
    <property type="match status" value="1"/>
</dbReference>
<comment type="caution">
    <text evidence="9">The sequence shown here is derived from an EMBL/GenBank/DDBJ whole genome shotgun (WGS) entry which is preliminary data.</text>
</comment>
<dbReference type="InterPro" id="IPR014284">
    <property type="entry name" value="RNA_pol_sigma-70_dom"/>
</dbReference>
<dbReference type="InterPro" id="IPR007627">
    <property type="entry name" value="RNA_pol_sigma70_r2"/>
</dbReference>
<evidence type="ECO:0000256" key="6">
    <source>
        <dbReference type="SAM" id="MobiDB-lite"/>
    </source>
</evidence>
<evidence type="ECO:0000256" key="2">
    <source>
        <dbReference type="ARBA" id="ARBA00011344"/>
    </source>
</evidence>
<name>A0ABW3QST1_9PSEU</name>
<organism evidence="9 10">
    <name type="scientific">Saccharothrix hoggarensis</name>
    <dbReference type="NCBI Taxonomy" id="913853"/>
    <lineage>
        <taxon>Bacteria</taxon>
        <taxon>Bacillati</taxon>
        <taxon>Actinomycetota</taxon>
        <taxon>Actinomycetes</taxon>
        <taxon>Pseudonocardiales</taxon>
        <taxon>Pseudonocardiaceae</taxon>
        <taxon>Saccharothrix</taxon>
    </lineage>
</organism>
<dbReference type="InterPro" id="IPR013325">
    <property type="entry name" value="RNA_pol_sigma_r2"/>
</dbReference>
<protein>
    <submittedName>
        <fullName evidence="9">RNA polymerase sigma factor SigJ</fullName>
    </submittedName>
</protein>
<feature type="domain" description="RNA polymerase sigma factor 70 region 4 type 2" evidence="8">
    <location>
        <begin position="140"/>
        <end position="186"/>
    </location>
</feature>
<proteinExistence type="inferred from homology"/>
<dbReference type="Gene3D" id="1.10.10.10">
    <property type="entry name" value="Winged helix-like DNA-binding domain superfamily/Winged helix DNA-binding domain"/>
    <property type="match status" value="1"/>
</dbReference>
<dbReference type="InterPro" id="IPR052704">
    <property type="entry name" value="ECF_Sigma-70_Domain"/>
</dbReference>
<dbReference type="PANTHER" id="PTHR30173">
    <property type="entry name" value="SIGMA 19 FACTOR"/>
    <property type="match status" value="1"/>
</dbReference>
<dbReference type="RefSeq" id="WP_380723076.1">
    <property type="nucleotide sequence ID" value="NZ_JBHTLK010000044.1"/>
</dbReference>
<dbReference type="InterPro" id="IPR013249">
    <property type="entry name" value="RNA_pol_sigma70_r4_t2"/>
</dbReference>
<keyword evidence="10" id="KW-1185">Reference proteome</keyword>
<evidence type="ECO:0000313" key="9">
    <source>
        <dbReference type="EMBL" id="MFD1147711.1"/>
    </source>
</evidence>
<dbReference type="NCBIfam" id="NF007214">
    <property type="entry name" value="PRK09636.1"/>
    <property type="match status" value="1"/>
</dbReference>
<dbReference type="NCBIfam" id="TIGR02937">
    <property type="entry name" value="sigma70-ECF"/>
    <property type="match status" value="1"/>
</dbReference>
<feature type="compositionally biased region" description="Basic and acidic residues" evidence="6">
    <location>
        <begin position="1"/>
        <end position="16"/>
    </location>
</feature>
<dbReference type="Pfam" id="PF04542">
    <property type="entry name" value="Sigma70_r2"/>
    <property type="match status" value="1"/>
</dbReference>
<keyword evidence="5" id="KW-0804">Transcription</keyword>
<keyword evidence="3" id="KW-0805">Transcription regulation</keyword>
<keyword evidence="4" id="KW-0731">Sigma factor</keyword>
<accession>A0ABW3QST1</accession>
<evidence type="ECO:0000313" key="10">
    <source>
        <dbReference type="Proteomes" id="UP001597168"/>
    </source>
</evidence>
<evidence type="ECO:0000256" key="1">
    <source>
        <dbReference type="ARBA" id="ARBA00010641"/>
    </source>
</evidence>
<dbReference type="Gene3D" id="3.10.450.50">
    <property type="match status" value="1"/>
</dbReference>
<dbReference type="InterPro" id="IPR036388">
    <property type="entry name" value="WH-like_DNA-bd_sf"/>
</dbReference>
<evidence type="ECO:0000259" key="8">
    <source>
        <dbReference type="Pfam" id="PF08281"/>
    </source>
</evidence>
<dbReference type="InterPro" id="IPR013324">
    <property type="entry name" value="RNA_pol_sigma_r3/r4-like"/>
</dbReference>
<evidence type="ECO:0000259" key="7">
    <source>
        <dbReference type="Pfam" id="PF04542"/>
    </source>
</evidence>